<gene>
    <name evidence="1" type="ORF">DUNSADRAFT_361</name>
</gene>
<organism evidence="1 2">
    <name type="scientific">Dunaliella salina</name>
    <name type="common">Green alga</name>
    <name type="synonym">Protococcus salinus</name>
    <dbReference type="NCBI Taxonomy" id="3046"/>
    <lineage>
        <taxon>Eukaryota</taxon>
        <taxon>Viridiplantae</taxon>
        <taxon>Chlorophyta</taxon>
        <taxon>core chlorophytes</taxon>
        <taxon>Chlorophyceae</taxon>
        <taxon>CS clade</taxon>
        <taxon>Chlamydomonadales</taxon>
        <taxon>Dunaliellaceae</taxon>
        <taxon>Dunaliella</taxon>
    </lineage>
</organism>
<sequence>MLFGTAAVLGSGCIIECHTTLKQRCGFRVITSCGGAAPRLVLRKRVMAHLEWLLILADASATLHSRAWGPYDLDDPSPCAQGSDLSSTQACVLVGCSAAAACSSPPIRLAGDARPCCCCCCCHSTLQESKIGACCL</sequence>
<evidence type="ECO:0008006" key="3">
    <source>
        <dbReference type="Google" id="ProtNLM"/>
    </source>
</evidence>
<name>A0ABQ7FZ08_DUNSA</name>
<protein>
    <recommendedName>
        <fullName evidence="3">Secreted protein</fullName>
    </recommendedName>
</protein>
<dbReference type="EMBL" id="MU070464">
    <property type="protein sequence ID" value="KAF5827594.1"/>
    <property type="molecule type" value="Genomic_DNA"/>
</dbReference>
<comment type="caution">
    <text evidence="1">The sequence shown here is derived from an EMBL/GenBank/DDBJ whole genome shotgun (WGS) entry which is preliminary data.</text>
</comment>
<evidence type="ECO:0000313" key="2">
    <source>
        <dbReference type="Proteomes" id="UP000815325"/>
    </source>
</evidence>
<reference evidence="1" key="1">
    <citation type="submission" date="2017-08" db="EMBL/GenBank/DDBJ databases">
        <authorList>
            <person name="Polle J.E."/>
            <person name="Barry K."/>
            <person name="Cushman J."/>
            <person name="Schmutz J."/>
            <person name="Tran D."/>
            <person name="Hathwaick L.T."/>
            <person name="Yim W.C."/>
            <person name="Jenkins J."/>
            <person name="Mckie-Krisberg Z.M."/>
            <person name="Prochnik S."/>
            <person name="Lindquist E."/>
            <person name="Dockter R.B."/>
            <person name="Adam C."/>
            <person name="Molina H."/>
            <person name="Bunkerborg J."/>
            <person name="Jin E."/>
            <person name="Buchheim M."/>
            <person name="Magnuson J."/>
        </authorList>
    </citation>
    <scope>NUCLEOTIDE SEQUENCE</scope>
    <source>
        <strain evidence="1">CCAP 19/18</strain>
    </source>
</reference>
<proteinExistence type="predicted"/>
<evidence type="ECO:0000313" key="1">
    <source>
        <dbReference type="EMBL" id="KAF5827594.1"/>
    </source>
</evidence>
<dbReference type="Proteomes" id="UP000815325">
    <property type="component" value="Unassembled WGS sequence"/>
</dbReference>
<accession>A0ABQ7FZ08</accession>
<keyword evidence="2" id="KW-1185">Reference proteome</keyword>